<reference evidence="1 2" key="1">
    <citation type="submission" date="2012-04" db="EMBL/GenBank/DDBJ databases">
        <title>Genome sequence of Helicobacter pylori NQ4044.</title>
        <authorList>
            <person name="Blanchard T.G."/>
            <person name="Czinn S.J."/>
            <person name="McCracken C."/>
            <person name="Abolude K."/>
            <person name="Maroo A."/>
            <person name="Santana-Cruz I."/>
            <person name="Tallon L.J."/>
            <person name="Ficke F.W.F."/>
        </authorList>
    </citation>
    <scope>NUCLEOTIDE SEQUENCE [LARGE SCALE GENOMIC DNA]</scope>
    <source>
        <strain evidence="1 2">NQ4044</strain>
    </source>
</reference>
<name>J0JIE9_HELPX</name>
<dbReference type="AlphaFoldDB" id="J0JIE9"/>
<dbReference type="RefSeq" id="WP_001874884.1">
    <property type="nucleotide sequence ID" value="NZ_AKNW01000003.1"/>
</dbReference>
<protein>
    <submittedName>
        <fullName evidence="1">Uncharacterized protein</fullName>
    </submittedName>
</protein>
<sequence>MEQEKLQPIDLEVLEALFKRTYLPKTADEIARKLNIDYDGEIIKRFKKFLNANNI</sequence>
<evidence type="ECO:0000313" key="1">
    <source>
        <dbReference type="EMBL" id="EJB37862.1"/>
    </source>
</evidence>
<dbReference type="Proteomes" id="UP000003026">
    <property type="component" value="Unassembled WGS sequence"/>
</dbReference>
<proteinExistence type="predicted"/>
<dbReference type="PATRIC" id="fig|992028.3.peg.300"/>
<dbReference type="EMBL" id="AKNW01000003">
    <property type="protein sequence ID" value="EJB37862.1"/>
    <property type="molecule type" value="Genomic_DNA"/>
</dbReference>
<organism evidence="1 2">
    <name type="scientific">Helicobacter pylori NQ4044</name>
    <dbReference type="NCBI Taxonomy" id="992028"/>
    <lineage>
        <taxon>Bacteria</taxon>
        <taxon>Pseudomonadati</taxon>
        <taxon>Campylobacterota</taxon>
        <taxon>Epsilonproteobacteria</taxon>
        <taxon>Campylobacterales</taxon>
        <taxon>Helicobacteraceae</taxon>
        <taxon>Helicobacter</taxon>
    </lineage>
</organism>
<evidence type="ECO:0000313" key="2">
    <source>
        <dbReference type="Proteomes" id="UP000003026"/>
    </source>
</evidence>
<accession>J0JIE9</accession>
<gene>
    <name evidence="1" type="ORF">HPNQ4044_0307</name>
</gene>
<comment type="caution">
    <text evidence="1">The sequence shown here is derived from an EMBL/GenBank/DDBJ whole genome shotgun (WGS) entry which is preliminary data.</text>
</comment>